<keyword evidence="2" id="KW-0479">Metal-binding</keyword>
<keyword evidence="3" id="KW-0170">Cobalt</keyword>
<name>A0ABU9KTB8_9EURY</name>
<dbReference type="SUPFAM" id="SSF47644">
    <property type="entry name" value="Methionine synthase domain"/>
    <property type="match status" value="1"/>
</dbReference>
<dbReference type="CDD" id="cd02070">
    <property type="entry name" value="corrinoid_protein_B12-BD"/>
    <property type="match status" value="1"/>
</dbReference>
<proteinExistence type="inferred from homology"/>
<evidence type="ECO:0000259" key="5">
    <source>
        <dbReference type="PROSITE" id="PS51337"/>
    </source>
</evidence>
<dbReference type="PROSITE" id="PS51337">
    <property type="entry name" value="B12_BINDING_NTER"/>
    <property type="match status" value="1"/>
</dbReference>
<dbReference type="Pfam" id="PF02310">
    <property type="entry name" value="B12-binding"/>
    <property type="match status" value="1"/>
</dbReference>
<dbReference type="PANTHER" id="PTHR45833:SF1">
    <property type="entry name" value="METHIONINE SYNTHASE"/>
    <property type="match status" value="1"/>
</dbReference>
<comment type="similarity">
    <text evidence="1">Belongs to the methylamine corrinoid protein family.</text>
</comment>
<evidence type="ECO:0000313" key="7">
    <source>
        <dbReference type="Proteomes" id="UP001396646"/>
    </source>
</evidence>
<dbReference type="InterPro" id="IPR036594">
    <property type="entry name" value="Meth_synthase_dom"/>
</dbReference>
<dbReference type="InterPro" id="IPR036724">
    <property type="entry name" value="Cobalamin-bd_sf"/>
</dbReference>
<gene>
    <name evidence="6" type="ORF">WOA13_05385</name>
</gene>
<dbReference type="InterPro" id="IPR003759">
    <property type="entry name" value="Cbl-bd_cap"/>
</dbReference>
<dbReference type="Gene3D" id="1.10.1240.10">
    <property type="entry name" value="Methionine synthase domain"/>
    <property type="match status" value="1"/>
</dbReference>
<protein>
    <submittedName>
        <fullName evidence="6">B12-binding domain-containing protein</fullName>
    </submittedName>
</protein>
<keyword evidence="7" id="KW-1185">Reference proteome</keyword>
<dbReference type="InterPro" id="IPR006158">
    <property type="entry name" value="Cobalamin-bd"/>
</dbReference>
<dbReference type="InterPro" id="IPR050554">
    <property type="entry name" value="Met_Synthase/Corrinoid"/>
</dbReference>
<accession>A0ABU9KTB8</accession>
<evidence type="ECO:0000256" key="2">
    <source>
        <dbReference type="ARBA" id="ARBA00022723"/>
    </source>
</evidence>
<evidence type="ECO:0000256" key="3">
    <source>
        <dbReference type="ARBA" id="ARBA00023285"/>
    </source>
</evidence>
<dbReference type="InterPro" id="IPR012741">
    <property type="entry name" value="Corrinoid_p"/>
</dbReference>
<dbReference type="EMBL" id="JBCAUS010000003">
    <property type="protein sequence ID" value="MEL4305261.1"/>
    <property type="molecule type" value="Genomic_DNA"/>
</dbReference>
<sequence>MNENEIYEQLKNAVLNIDEESSKAAVEAGLHEGLDPMSMIENGFAKGMVIVGDEFEAGRRFLPQLMMSAALMTESIEQLKESIEGEVTQETQGTIVIGTVEGDVHDIGKNIVKIFLGGNGFKLYDLGRDVLLHKFIEKAEEVNADIISTSALMTSTMQSQATLEEMLKEKGLKGKIKTMIGGAPITERWMKKIGADGCAENASEAVKVARQLMEQ</sequence>
<feature type="domain" description="B12-binding N-terminal" evidence="5">
    <location>
        <begin position="1"/>
        <end position="91"/>
    </location>
</feature>
<dbReference type="PROSITE" id="PS51332">
    <property type="entry name" value="B12_BINDING"/>
    <property type="match status" value="1"/>
</dbReference>
<dbReference type="SMART" id="SM01018">
    <property type="entry name" value="B12-binding_2"/>
    <property type="match status" value="1"/>
</dbReference>
<evidence type="ECO:0000313" key="6">
    <source>
        <dbReference type="EMBL" id="MEL4305261.1"/>
    </source>
</evidence>
<reference evidence="6 7" key="1">
    <citation type="submission" date="2024-04" db="EMBL/GenBank/DDBJ databases">
        <title>Methanococcoides sp. LMO-2.</title>
        <authorList>
            <person name="Liang L."/>
        </authorList>
    </citation>
    <scope>NUCLEOTIDE SEQUENCE [LARGE SCALE GENOMIC DNA]</scope>
    <source>
        <strain evidence="6 7">LMO-2</strain>
    </source>
</reference>
<dbReference type="RefSeq" id="WP_342126934.1">
    <property type="nucleotide sequence ID" value="NZ_JBCAUS010000003.1"/>
</dbReference>
<dbReference type="Gene3D" id="3.40.50.280">
    <property type="entry name" value="Cobalamin-binding domain"/>
    <property type="match status" value="1"/>
</dbReference>
<dbReference type="SUPFAM" id="SSF52242">
    <property type="entry name" value="Cobalamin (vitamin B12)-binding domain"/>
    <property type="match status" value="1"/>
</dbReference>
<dbReference type="PANTHER" id="PTHR45833">
    <property type="entry name" value="METHIONINE SYNTHASE"/>
    <property type="match status" value="1"/>
</dbReference>
<dbReference type="NCBIfam" id="TIGR02370">
    <property type="entry name" value="pyl_corrinoid"/>
    <property type="match status" value="1"/>
</dbReference>
<organism evidence="6 7">
    <name type="scientific">Methanococcoides cohabitans</name>
    <dbReference type="NCBI Taxonomy" id="3136559"/>
    <lineage>
        <taxon>Archaea</taxon>
        <taxon>Methanobacteriati</taxon>
        <taxon>Methanobacteriota</taxon>
        <taxon>Stenosarchaea group</taxon>
        <taxon>Methanomicrobia</taxon>
        <taxon>Methanosarcinales</taxon>
        <taxon>Methanosarcinaceae</taxon>
        <taxon>Methanococcoides</taxon>
    </lineage>
</organism>
<comment type="caution">
    <text evidence="6">The sequence shown here is derived from an EMBL/GenBank/DDBJ whole genome shotgun (WGS) entry which is preliminary data.</text>
</comment>
<dbReference type="Proteomes" id="UP001396646">
    <property type="component" value="Unassembled WGS sequence"/>
</dbReference>
<dbReference type="Pfam" id="PF02607">
    <property type="entry name" value="B12-binding_2"/>
    <property type="match status" value="1"/>
</dbReference>
<feature type="domain" description="B12-binding" evidence="4">
    <location>
        <begin position="92"/>
        <end position="215"/>
    </location>
</feature>
<evidence type="ECO:0000259" key="4">
    <source>
        <dbReference type="PROSITE" id="PS51332"/>
    </source>
</evidence>
<evidence type="ECO:0000256" key="1">
    <source>
        <dbReference type="ARBA" id="ARBA00010854"/>
    </source>
</evidence>